<dbReference type="InterPro" id="IPR029039">
    <property type="entry name" value="Flavoprotein-like_sf"/>
</dbReference>
<evidence type="ECO:0000313" key="4">
    <source>
        <dbReference type="EMBL" id="SHK09223.1"/>
    </source>
</evidence>
<dbReference type="InterPro" id="IPR051796">
    <property type="entry name" value="ISF_SsuE-like"/>
</dbReference>
<dbReference type="PANTHER" id="PTHR43278">
    <property type="entry name" value="NAD(P)H-DEPENDENT FMN-CONTAINING OXIDOREDUCTASE YWQN-RELATED"/>
    <property type="match status" value="1"/>
</dbReference>
<gene>
    <name evidence="4" type="ORF">SAMN02745136_01660</name>
</gene>
<protein>
    <submittedName>
        <fullName evidence="4">NADPH-dependent FMN reductase</fullName>
    </submittedName>
</protein>
<evidence type="ECO:0000256" key="1">
    <source>
        <dbReference type="ARBA" id="ARBA00022630"/>
    </source>
</evidence>
<dbReference type="Pfam" id="PF03358">
    <property type="entry name" value="FMN_red"/>
    <property type="match status" value="1"/>
</dbReference>
<dbReference type="AlphaFoldDB" id="A0A1M6PMT4"/>
<dbReference type="Proteomes" id="UP000184386">
    <property type="component" value="Unassembled WGS sequence"/>
</dbReference>
<proteinExistence type="predicted"/>
<reference evidence="4 5" key="1">
    <citation type="submission" date="2016-11" db="EMBL/GenBank/DDBJ databases">
        <authorList>
            <person name="Jaros S."/>
            <person name="Januszkiewicz K."/>
            <person name="Wedrychowicz H."/>
        </authorList>
    </citation>
    <scope>NUCLEOTIDE SEQUENCE [LARGE SCALE GENOMIC DNA]</scope>
    <source>
        <strain evidence="4 5">DSM 15929</strain>
    </source>
</reference>
<evidence type="ECO:0000313" key="5">
    <source>
        <dbReference type="Proteomes" id="UP000184386"/>
    </source>
</evidence>
<accession>A0A1M6PMT4</accession>
<keyword evidence="1" id="KW-0285">Flavoprotein</keyword>
<feature type="domain" description="NADPH-dependent FMN reductase-like" evidence="3">
    <location>
        <begin position="1"/>
        <end position="133"/>
    </location>
</feature>
<dbReference type="InterPro" id="IPR005025">
    <property type="entry name" value="FMN_Rdtase-like_dom"/>
</dbReference>
<dbReference type="GO" id="GO:0016491">
    <property type="term" value="F:oxidoreductase activity"/>
    <property type="evidence" value="ECO:0007669"/>
    <property type="project" value="InterPro"/>
</dbReference>
<dbReference type="EMBL" id="FRAC01000009">
    <property type="protein sequence ID" value="SHK09223.1"/>
    <property type="molecule type" value="Genomic_DNA"/>
</dbReference>
<dbReference type="STRING" id="1121322.SAMN02745136_01660"/>
<dbReference type="PANTHER" id="PTHR43278:SF4">
    <property type="entry name" value="NAD(P)H-DEPENDENT FMN-CONTAINING OXIDOREDUCTASE YWQN-RELATED"/>
    <property type="match status" value="1"/>
</dbReference>
<name>A0A1M6PMT4_9FIRM</name>
<dbReference type="SUPFAM" id="SSF52218">
    <property type="entry name" value="Flavoproteins"/>
    <property type="match status" value="1"/>
</dbReference>
<dbReference type="Gene3D" id="3.40.50.360">
    <property type="match status" value="1"/>
</dbReference>
<keyword evidence="2" id="KW-0288">FMN</keyword>
<dbReference type="OrthoDB" id="3789967at2"/>
<keyword evidence="5" id="KW-1185">Reference proteome</keyword>
<evidence type="ECO:0000256" key="2">
    <source>
        <dbReference type="ARBA" id="ARBA00022643"/>
    </source>
</evidence>
<evidence type="ECO:0000259" key="3">
    <source>
        <dbReference type="Pfam" id="PF03358"/>
    </source>
</evidence>
<sequence length="224" mass="25502">MKISVIHGQTHKGNTYRLTHMLLEQLECKKEDISEFYVNGIGLCVGCAQCIYKDENLCPHRNGMLSIIKAMEEADVIIMDSPNYCMGMSGQLKNFCDHLGYRWMSHRPFDMRKKIGVGIATAAGMGAGKTAKAICSQMSWWSVGRTFRLAFALNAADWEEVSEKPMGKLKKKIRKLANKINRSYGRVKPGFKTRALFKMMALMHKNMAWNEIETAHWKDNGWIS</sequence>
<organism evidence="4 5">
    <name type="scientific">Anaerocolumna jejuensis DSM 15929</name>
    <dbReference type="NCBI Taxonomy" id="1121322"/>
    <lineage>
        <taxon>Bacteria</taxon>
        <taxon>Bacillati</taxon>
        <taxon>Bacillota</taxon>
        <taxon>Clostridia</taxon>
        <taxon>Lachnospirales</taxon>
        <taxon>Lachnospiraceae</taxon>
        <taxon>Anaerocolumna</taxon>
    </lineage>
</organism>
<dbReference type="RefSeq" id="WP_073274739.1">
    <property type="nucleotide sequence ID" value="NZ_FRAC01000009.1"/>
</dbReference>